<dbReference type="eggNOG" id="KOG4197">
    <property type="taxonomic scope" value="Eukaryota"/>
</dbReference>
<gene>
    <name evidence="1" type="ORF">ARALYDRAFT_919912</name>
</gene>
<reference evidence="2" key="1">
    <citation type="journal article" date="2011" name="Nat. Genet.">
        <title>The Arabidopsis lyrata genome sequence and the basis of rapid genome size change.</title>
        <authorList>
            <person name="Hu T.T."/>
            <person name="Pattyn P."/>
            <person name="Bakker E.G."/>
            <person name="Cao J."/>
            <person name="Cheng J.-F."/>
            <person name="Clark R.M."/>
            <person name="Fahlgren N."/>
            <person name="Fawcett J.A."/>
            <person name="Grimwood J."/>
            <person name="Gundlach H."/>
            <person name="Haberer G."/>
            <person name="Hollister J.D."/>
            <person name="Ossowski S."/>
            <person name="Ottilar R.P."/>
            <person name="Salamov A.A."/>
            <person name="Schneeberger K."/>
            <person name="Spannagl M."/>
            <person name="Wang X."/>
            <person name="Yang L."/>
            <person name="Nasrallah M.E."/>
            <person name="Bergelson J."/>
            <person name="Carrington J.C."/>
            <person name="Gaut B.S."/>
            <person name="Schmutz J."/>
            <person name="Mayer K.F.X."/>
            <person name="Van de Peer Y."/>
            <person name="Grigoriev I.V."/>
            <person name="Nordborg M."/>
            <person name="Weigel D."/>
            <person name="Guo Y.-L."/>
        </authorList>
    </citation>
    <scope>NUCLEOTIDE SEQUENCE [LARGE SCALE GENOMIC DNA]</scope>
    <source>
        <strain evidence="2">cv. MN47</strain>
    </source>
</reference>
<sequence length="137" mass="15223">MVRRIQPRCNSGLTGSISAVEFLKKKFSTDVTVPSPFTRRQFCSVSPLILNLPEEESDPHRLLSILSISPSLKSMVPAISPSHVSSLFSLDLDPKTAPNFFSLDLTESEIQSQCTHPFLLFSSTMDMWVLCLRSGYG</sequence>
<dbReference type="AlphaFoldDB" id="D7MUL1"/>
<protein>
    <submittedName>
        <fullName evidence="1">Uncharacterized protein</fullName>
    </submittedName>
</protein>
<evidence type="ECO:0000313" key="1">
    <source>
        <dbReference type="EMBL" id="EFH41232.1"/>
    </source>
</evidence>
<evidence type="ECO:0000313" key="2">
    <source>
        <dbReference type="Proteomes" id="UP000008694"/>
    </source>
</evidence>
<dbReference type="EMBL" id="GL348720">
    <property type="protein sequence ID" value="EFH41232.1"/>
    <property type="molecule type" value="Genomic_DNA"/>
</dbReference>
<organism evidence="2">
    <name type="scientific">Arabidopsis lyrata subsp. lyrata</name>
    <name type="common">Lyre-leaved rock-cress</name>
    <dbReference type="NCBI Taxonomy" id="81972"/>
    <lineage>
        <taxon>Eukaryota</taxon>
        <taxon>Viridiplantae</taxon>
        <taxon>Streptophyta</taxon>
        <taxon>Embryophyta</taxon>
        <taxon>Tracheophyta</taxon>
        <taxon>Spermatophyta</taxon>
        <taxon>Magnoliopsida</taxon>
        <taxon>eudicotyledons</taxon>
        <taxon>Gunneridae</taxon>
        <taxon>Pentapetalae</taxon>
        <taxon>rosids</taxon>
        <taxon>malvids</taxon>
        <taxon>Brassicales</taxon>
        <taxon>Brassicaceae</taxon>
        <taxon>Camelineae</taxon>
        <taxon>Arabidopsis</taxon>
    </lineage>
</organism>
<dbReference type="Proteomes" id="UP000008694">
    <property type="component" value="Unassembled WGS sequence"/>
</dbReference>
<name>D7MUL1_ARALL</name>
<accession>D7MUL1</accession>
<keyword evidence="2" id="KW-1185">Reference proteome</keyword>
<dbReference type="Gramene" id="scaffold_803312.1">
    <property type="protein sequence ID" value="scaffold_803312.1"/>
    <property type="gene ID" value="scaffold_803312.1"/>
</dbReference>
<dbReference type="HOGENOM" id="CLU_1867930_0_0_1"/>
<proteinExistence type="predicted"/>